<proteinExistence type="predicted"/>
<feature type="transmembrane region" description="Helical" evidence="2">
    <location>
        <begin position="551"/>
        <end position="572"/>
    </location>
</feature>
<name>A0A100WID0_MYCCR</name>
<dbReference type="Proteomes" id="UP000069443">
    <property type="component" value="Unassembled WGS sequence"/>
</dbReference>
<evidence type="ECO:0000313" key="3">
    <source>
        <dbReference type="EMBL" id="GAS98593.1"/>
    </source>
</evidence>
<keyword evidence="2" id="KW-0812">Transmembrane</keyword>
<feature type="compositionally biased region" description="Basic and acidic residues" evidence="1">
    <location>
        <begin position="1"/>
        <end position="25"/>
    </location>
</feature>
<dbReference type="OrthoDB" id="4728669at2"/>
<dbReference type="AlphaFoldDB" id="A0A100WID0"/>
<keyword evidence="2" id="KW-0472">Membrane</keyword>
<comment type="caution">
    <text evidence="3">The sequence shown here is derived from an EMBL/GenBank/DDBJ whole genome shotgun (WGS) entry which is preliminary data.</text>
</comment>
<reference evidence="4" key="2">
    <citation type="submission" date="2016-02" db="EMBL/GenBank/DDBJ databases">
        <title>Draft genome sequence of five rapidly growing Mycobacterium species.</title>
        <authorList>
            <person name="Katahira K."/>
            <person name="Gotou Y."/>
            <person name="Iida K."/>
            <person name="Ogura Y."/>
            <person name="Hayashi T."/>
        </authorList>
    </citation>
    <scope>NUCLEOTIDE SEQUENCE [LARGE SCALE GENOMIC DNA]</scope>
    <source>
        <strain evidence="4">JCM15298</strain>
    </source>
</reference>
<keyword evidence="4" id="KW-1185">Reference proteome</keyword>
<reference evidence="4" key="1">
    <citation type="journal article" date="2016" name="Genome Announc.">
        <title>Draft Genome Sequences of Five Rapidly Growing Mycobacterium Species, M. thermoresistibile, M. fortuitum subsp. acetamidolyticum, M. canariasense, M. brisbanense, and M. novocastrense.</title>
        <authorList>
            <person name="Katahira K."/>
            <person name="Ogura Y."/>
            <person name="Gotoh Y."/>
            <person name="Hayashi T."/>
        </authorList>
    </citation>
    <scope>NUCLEOTIDE SEQUENCE [LARGE SCALE GENOMIC DNA]</scope>
    <source>
        <strain evidence="4">JCM15298</strain>
    </source>
</reference>
<evidence type="ECO:0000313" key="4">
    <source>
        <dbReference type="Proteomes" id="UP000069443"/>
    </source>
</evidence>
<accession>A0A100WID0</accession>
<dbReference type="EMBL" id="BCSY01000086">
    <property type="protein sequence ID" value="GAS98593.1"/>
    <property type="molecule type" value="Genomic_DNA"/>
</dbReference>
<feature type="region of interest" description="Disordered" evidence="1">
    <location>
        <begin position="1"/>
        <end position="44"/>
    </location>
</feature>
<evidence type="ECO:0000256" key="1">
    <source>
        <dbReference type="SAM" id="MobiDB-lite"/>
    </source>
</evidence>
<gene>
    <name evidence="3" type="ORF">RMCC_5558</name>
</gene>
<sequence>MPERAADDTHEKSSERGESTHEDSALRPPQTQEESPLGKETPTSGLVLPSWYDNSHLEAAFASAPAPGKRWTRWYDLPYVVLRWCAGAGRRHLLPRWMHLRVVKLINLIHLFNTHDRHKAWSRDDPRHNVTVPDAEHVTVPTLWVVELFPPSVAAELRRVVKTFDAGIRVLGDSPAETVLSESRAGQGYSWFRLASIKAPHSSAIVPESRTRRLPDPFWLVELTALQLGTGLTAVVAQFHLTESASTDLDREWHRDHEPRIRRQGRRLTTEDREWSAYSHTQQVRRHTHDLARQWVSRHCPGVFAAAREPQPLMDLLIVEEHKLGQRPPRANASALRALGLTTHHYLIASPDVPQLAVNRADPGLCPSLGTSRSWALWGNRTEVAQARTDLSMYGGEADTPRAIGRAVSDDIRDFLIALSVTEMIDTLQSQYAKVRDTARRQPDSFSTRYLKVLRRTLLTLSIDVASCKVDVPAWWERAVRDIARFGFFYLNHHSSDGVPDEELELEFDVTERLRAGHTADLAVLAEADRTIRDILATVASLGAARDTHRVGLLALLVAGLSLIIATVTLLFTAPGTGSIADHIWHWLELAP</sequence>
<dbReference type="RefSeq" id="WP_131805404.1">
    <property type="nucleotide sequence ID" value="NZ_BCSY01000086.1"/>
</dbReference>
<organism evidence="3 4">
    <name type="scientific">Mycolicibacterium canariasense</name>
    <name type="common">Mycobacterium canariasense</name>
    <dbReference type="NCBI Taxonomy" id="228230"/>
    <lineage>
        <taxon>Bacteria</taxon>
        <taxon>Bacillati</taxon>
        <taxon>Actinomycetota</taxon>
        <taxon>Actinomycetes</taxon>
        <taxon>Mycobacteriales</taxon>
        <taxon>Mycobacteriaceae</taxon>
        <taxon>Mycolicibacterium</taxon>
    </lineage>
</organism>
<protein>
    <submittedName>
        <fullName evidence="3">Uncharacterized protein</fullName>
    </submittedName>
</protein>
<keyword evidence="2" id="KW-1133">Transmembrane helix</keyword>
<evidence type="ECO:0000256" key="2">
    <source>
        <dbReference type="SAM" id="Phobius"/>
    </source>
</evidence>